<dbReference type="PANTHER" id="PTHR46564">
    <property type="entry name" value="TRANSPOSASE"/>
    <property type="match status" value="1"/>
</dbReference>
<dbReference type="Pfam" id="PF13358">
    <property type="entry name" value="DDE_3"/>
    <property type="match status" value="1"/>
</dbReference>
<protein>
    <recommendedName>
        <fullName evidence="1">Tc1-like transposase DDE domain-containing protein</fullName>
    </recommendedName>
</protein>
<evidence type="ECO:0000313" key="2">
    <source>
        <dbReference type="EnsemblMetazoa" id="Aqu2.1.43194_001"/>
    </source>
</evidence>
<dbReference type="InterPro" id="IPR036397">
    <property type="entry name" value="RNaseH_sf"/>
</dbReference>
<name>A0A1X7VTI6_AMPQE</name>
<dbReference type="InParanoid" id="A0A1X7VTI6"/>
<dbReference type="OrthoDB" id="5980266at2759"/>
<organism evidence="2">
    <name type="scientific">Amphimedon queenslandica</name>
    <name type="common">Sponge</name>
    <dbReference type="NCBI Taxonomy" id="400682"/>
    <lineage>
        <taxon>Eukaryota</taxon>
        <taxon>Metazoa</taxon>
        <taxon>Porifera</taxon>
        <taxon>Demospongiae</taxon>
        <taxon>Heteroscleromorpha</taxon>
        <taxon>Haplosclerida</taxon>
        <taxon>Niphatidae</taxon>
        <taxon>Amphimedon</taxon>
    </lineage>
</organism>
<reference evidence="2" key="1">
    <citation type="submission" date="2017-05" db="UniProtKB">
        <authorList>
            <consortium name="EnsemblMetazoa"/>
        </authorList>
    </citation>
    <scope>IDENTIFICATION</scope>
</reference>
<evidence type="ECO:0000259" key="1">
    <source>
        <dbReference type="Pfam" id="PF13358"/>
    </source>
</evidence>
<dbReference type="GO" id="GO:0003676">
    <property type="term" value="F:nucleic acid binding"/>
    <property type="evidence" value="ECO:0007669"/>
    <property type="project" value="InterPro"/>
</dbReference>
<sequence length="97" mass="11260">MEPFDGSPKKSIIIMDNCSIHHVSGVKQLLEDAGILLFYLPPYSPDLNPFEEAFSSVKYYLKDYDDVLQAVADPLPIARHGYHILYGYFKNYFQNYY</sequence>
<proteinExistence type="predicted"/>
<dbReference type="InterPro" id="IPR038717">
    <property type="entry name" value="Tc1-like_DDE_dom"/>
</dbReference>
<feature type="domain" description="Tc1-like transposase DDE" evidence="1">
    <location>
        <begin position="7"/>
        <end position="63"/>
    </location>
</feature>
<accession>A0A1X7VTI6</accession>
<dbReference type="PANTHER" id="PTHR46564:SF1">
    <property type="entry name" value="TRANSPOSASE"/>
    <property type="match status" value="1"/>
</dbReference>
<dbReference type="Gene3D" id="3.30.420.10">
    <property type="entry name" value="Ribonuclease H-like superfamily/Ribonuclease H"/>
    <property type="match status" value="1"/>
</dbReference>
<dbReference type="EnsemblMetazoa" id="Aqu2.1.43194_001">
    <property type="protein sequence ID" value="Aqu2.1.43194_001"/>
    <property type="gene ID" value="Aqu2.1.43194"/>
</dbReference>
<dbReference type="AlphaFoldDB" id="A0A1X7VTI6"/>